<dbReference type="EMBL" id="JAGTPW010000015">
    <property type="protein sequence ID" value="MBR8644742.1"/>
    <property type="molecule type" value="Genomic_DNA"/>
</dbReference>
<organism evidence="9 10">
    <name type="scientific">Peribacillus frigoritolerans</name>
    <dbReference type="NCBI Taxonomy" id="450367"/>
    <lineage>
        <taxon>Bacteria</taxon>
        <taxon>Bacillati</taxon>
        <taxon>Bacillota</taxon>
        <taxon>Bacilli</taxon>
        <taxon>Bacillales</taxon>
        <taxon>Bacillaceae</taxon>
        <taxon>Peribacillus</taxon>
    </lineage>
</organism>
<evidence type="ECO:0000256" key="4">
    <source>
        <dbReference type="ARBA" id="ARBA00022544"/>
    </source>
</evidence>
<feature type="transmembrane region" description="Helical" evidence="8">
    <location>
        <begin position="20"/>
        <end position="42"/>
    </location>
</feature>
<reference evidence="9" key="1">
    <citation type="submission" date="2021-04" db="EMBL/GenBank/DDBJ databases">
        <title>Whole genome sequencing of Enterococci isolates from hospitalized patients.</title>
        <authorList>
            <person name="Ogoti B.M."/>
            <person name="Onyambu F.G."/>
        </authorList>
    </citation>
    <scope>NUCLEOTIDE SEQUENCE</scope>
    <source>
        <strain evidence="9">242</strain>
    </source>
</reference>
<keyword evidence="7 8" id="KW-0472">Membrane</keyword>
<proteinExistence type="inferred from homology"/>
<feature type="transmembrane region" description="Helical" evidence="8">
    <location>
        <begin position="105"/>
        <end position="122"/>
    </location>
</feature>
<evidence type="ECO:0000256" key="7">
    <source>
        <dbReference type="ARBA" id="ARBA00023136"/>
    </source>
</evidence>
<evidence type="ECO:0000313" key="9">
    <source>
        <dbReference type="EMBL" id="MBR8644742.1"/>
    </source>
</evidence>
<dbReference type="Pfam" id="PF03845">
    <property type="entry name" value="Spore_permease"/>
    <property type="match status" value="1"/>
</dbReference>
<keyword evidence="3" id="KW-0813">Transport</keyword>
<dbReference type="PANTHER" id="PTHR34975:SF2">
    <property type="entry name" value="SPORE GERMINATION PROTEIN A2"/>
    <property type="match status" value="1"/>
</dbReference>
<evidence type="ECO:0000256" key="2">
    <source>
        <dbReference type="ARBA" id="ARBA00007998"/>
    </source>
</evidence>
<evidence type="ECO:0000256" key="1">
    <source>
        <dbReference type="ARBA" id="ARBA00004141"/>
    </source>
</evidence>
<keyword evidence="4" id="KW-0309">Germination</keyword>
<evidence type="ECO:0000256" key="6">
    <source>
        <dbReference type="ARBA" id="ARBA00022989"/>
    </source>
</evidence>
<dbReference type="AlphaFoldDB" id="A0A941FRB8"/>
<sequence length="164" mass="19422">MKHFFLLSFIKNAPRSQKWVHYGAAFSTFSYLVIMIVSLMYFTKAQLLESIWPTLTFWKIADFPFLERFEFMGLSLWLFNALNSVCLFIWAGTRGLKQLFKVKQKHSLIIVLVMTAVMAVLLKKREQIEHLNTIMSFVSLYVIYAYIPFLFFYQMIKSKMRPTS</sequence>
<evidence type="ECO:0000256" key="3">
    <source>
        <dbReference type="ARBA" id="ARBA00022448"/>
    </source>
</evidence>
<protein>
    <submittedName>
        <fullName evidence="9">GerAB/ArcD/ProY family transporter</fullName>
    </submittedName>
</protein>
<comment type="similarity">
    <text evidence="2">Belongs to the amino acid-polyamine-organocation (APC) superfamily. Spore germination protein (SGP) (TC 2.A.3.9) family.</text>
</comment>
<evidence type="ECO:0000256" key="5">
    <source>
        <dbReference type="ARBA" id="ARBA00022692"/>
    </source>
</evidence>
<keyword evidence="6 8" id="KW-1133">Transmembrane helix</keyword>
<dbReference type="Proteomes" id="UP000680045">
    <property type="component" value="Unassembled WGS sequence"/>
</dbReference>
<comment type="subcellular location">
    <subcellularLocation>
        <location evidence="1">Membrane</location>
        <topology evidence="1">Multi-pass membrane protein</topology>
    </subcellularLocation>
</comment>
<dbReference type="GO" id="GO:0009847">
    <property type="term" value="P:spore germination"/>
    <property type="evidence" value="ECO:0007669"/>
    <property type="project" value="InterPro"/>
</dbReference>
<name>A0A941FRB8_9BACI</name>
<feature type="transmembrane region" description="Helical" evidence="8">
    <location>
        <begin position="74"/>
        <end position="93"/>
    </location>
</feature>
<comment type="caution">
    <text evidence="9">The sequence shown here is derived from an EMBL/GenBank/DDBJ whole genome shotgun (WGS) entry which is preliminary data.</text>
</comment>
<feature type="transmembrane region" description="Helical" evidence="8">
    <location>
        <begin position="134"/>
        <end position="153"/>
    </location>
</feature>
<dbReference type="GO" id="GO:0016020">
    <property type="term" value="C:membrane"/>
    <property type="evidence" value="ECO:0007669"/>
    <property type="project" value="UniProtKB-SubCell"/>
</dbReference>
<evidence type="ECO:0000313" key="10">
    <source>
        <dbReference type="Proteomes" id="UP000680045"/>
    </source>
</evidence>
<keyword evidence="5 8" id="KW-0812">Transmembrane</keyword>
<evidence type="ECO:0000256" key="8">
    <source>
        <dbReference type="SAM" id="Phobius"/>
    </source>
</evidence>
<dbReference type="InterPro" id="IPR004761">
    <property type="entry name" value="Spore_GerAB"/>
</dbReference>
<gene>
    <name evidence="9" type="ORF">KEH51_10745</name>
</gene>
<dbReference type="PANTHER" id="PTHR34975">
    <property type="entry name" value="SPORE GERMINATION PROTEIN A2"/>
    <property type="match status" value="1"/>
</dbReference>
<accession>A0A941FRB8</accession>